<protein>
    <recommendedName>
        <fullName evidence="3">Threonyl-tRNA synthetase</fullName>
    </recommendedName>
</protein>
<comment type="similarity">
    <text evidence="1">Belongs to the class-II aminoacyl-tRNA synthetase family.</text>
</comment>
<dbReference type="Gene3D" id="3.40.50.800">
    <property type="entry name" value="Anticodon-binding domain"/>
    <property type="match status" value="1"/>
</dbReference>
<feature type="signal peptide" evidence="4">
    <location>
        <begin position="1"/>
        <end position="23"/>
    </location>
</feature>
<keyword evidence="7" id="KW-1185">Reference proteome</keyword>
<dbReference type="eggNOG" id="KOG1637">
    <property type="taxonomic scope" value="Eukaryota"/>
</dbReference>
<evidence type="ECO:0000313" key="6">
    <source>
        <dbReference type="EnsemblProtists" id="EOD26136"/>
    </source>
</evidence>
<dbReference type="InterPro" id="IPR018163">
    <property type="entry name" value="Thr/Ala-tRNA-synth_IIc_edit"/>
</dbReference>
<dbReference type="AlphaFoldDB" id="A0A0D3JRK1"/>
<dbReference type="SUPFAM" id="SSF55186">
    <property type="entry name" value="ThrRS/AlaRS common domain"/>
    <property type="match status" value="1"/>
</dbReference>
<dbReference type="Proteomes" id="UP000013827">
    <property type="component" value="Unassembled WGS sequence"/>
</dbReference>
<dbReference type="GO" id="GO:0004829">
    <property type="term" value="F:threonine-tRNA ligase activity"/>
    <property type="evidence" value="ECO:0007669"/>
    <property type="project" value="InterPro"/>
</dbReference>
<dbReference type="InterPro" id="IPR004154">
    <property type="entry name" value="Anticodon-bd"/>
</dbReference>
<reference evidence="7" key="1">
    <citation type="journal article" date="2013" name="Nature">
        <title>Pan genome of the phytoplankton Emiliania underpins its global distribution.</title>
        <authorList>
            <person name="Read B.A."/>
            <person name="Kegel J."/>
            <person name="Klute M.J."/>
            <person name="Kuo A."/>
            <person name="Lefebvre S.C."/>
            <person name="Maumus F."/>
            <person name="Mayer C."/>
            <person name="Miller J."/>
            <person name="Monier A."/>
            <person name="Salamov A."/>
            <person name="Young J."/>
            <person name="Aguilar M."/>
            <person name="Claverie J.M."/>
            <person name="Frickenhaus S."/>
            <person name="Gonzalez K."/>
            <person name="Herman E.K."/>
            <person name="Lin Y.C."/>
            <person name="Napier J."/>
            <person name="Ogata H."/>
            <person name="Sarno A.F."/>
            <person name="Shmutz J."/>
            <person name="Schroeder D."/>
            <person name="de Vargas C."/>
            <person name="Verret F."/>
            <person name="von Dassow P."/>
            <person name="Valentin K."/>
            <person name="Van de Peer Y."/>
            <person name="Wheeler G."/>
            <person name="Dacks J.B."/>
            <person name="Delwiche C.F."/>
            <person name="Dyhrman S.T."/>
            <person name="Glockner G."/>
            <person name="John U."/>
            <person name="Richards T."/>
            <person name="Worden A.Z."/>
            <person name="Zhang X."/>
            <person name="Grigoriev I.V."/>
            <person name="Allen A.E."/>
            <person name="Bidle K."/>
            <person name="Borodovsky M."/>
            <person name="Bowler C."/>
            <person name="Brownlee C."/>
            <person name="Cock J.M."/>
            <person name="Elias M."/>
            <person name="Gladyshev V.N."/>
            <person name="Groth M."/>
            <person name="Guda C."/>
            <person name="Hadaegh A."/>
            <person name="Iglesias-Rodriguez M.D."/>
            <person name="Jenkins J."/>
            <person name="Jones B.M."/>
            <person name="Lawson T."/>
            <person name="Leese F."/>
            <person name="Lindquist E."/>
            <person name="Lobanov A."/>
            <person name="Lomsadze A."/>
            <person name="Malik S.B."/>
            <person name="Marsh M.E."/>
            <person name="Mackinder L."/>
            <person name="Mock T."/>
            <person name="Mueller-Roeber B."/>
            <person name="Pagarete A."/>
            <person name="Parker M."/>
            <person name="Probert I."/>
            <person name="Quesneville H."/>
            <person name="Raines C."/>
            <person name="Rensing S.A."/>
            <person name="Riano-Pachon D.M."/>
            <person name="Richier S."/>
            <person name="Rokitta S."/>
            <person name="Shiraiwa Y."/>
            <person name="Soanes D.M."/>
            <person name="van der Giezen M."/>
            <person name="Wahlund T.M."/>
            <person name="Williams B."/>
            <person name="Wilson W."/>
            <person name="Wolfe G."/>
            <person name="Wurch L.L."/>
        </authorList>
    </citation>
    <scope>NUCLEOTIDE SEQUENCE</scope>
</reference>
<organism evidence="6 7">
    <name type="scientific">Emiliania huxleyi (strain CCMP1516)</name>
    <dbReference type="NCBI Taxonomy" id="280463"/>
    <lineage>
        <taxon>Eukaryota</taxon>
        <taxon>Haptista</taxon>
        <taxon>Haptophyta</taxon>
        <taxon>Prymnesiophyceae</taxon>
        <taxon>Isochrysidales</taxon>
        <taxon>Noelaerhabdaceae</taxon>
        <taxon>Emiliania</taxon>
    </lineage>
</organism>
<dbReference type="PaxDb" id="2903-EOD26136"/>
<dbReference type="KEGG" id="ehx:EMIHUDRAFT_430171"/>
<dbReference type="InterPro" id="IPR002320">
    <property type="entry name" value="Thr-tRNA-ligase_IIa"/>
</dbReference>
<dbReference type="InterPro" id="IPR012947">
    <property type="entry name" value="tRNA_SAD"/>
</dbReference>
<dbReference type="Gene3D" id="3.30.930.10">
    <property type="entry name" value="Bira Bifunctional Protein, Domain 2"/>
    <property type="match status" value="1"/>
</dbReference>
<dbReference type="PANTHER" id="PTHR11451:SF44">
    <property type="entry name" value="THREONINE--TRNA LIGASE, CHLOROPLASTIC_MITOCHONDRIAL 2"/>
    <property type="match status" value="1"/>
</dbReference>
<evidence type="ECO:0000256" key="3">
    <source>
        <dbReference type="ARBA" id="ARBA00031900"/>
    </source>
</evidence>
<dbReference type="EnsemblProtists" id="EOD26136">
    <property type="protein sequence ID" value="EOD26136"/>
    <property type="gene ID" value="EMIHUDRAFT_430171"/>
</dbReference>
<dbReference type="SUPFAM" id="SSF55681">
    <property type="entry name" value="Class II aaRS and biotin synthetases"/>
    <property type="match status" value="1"/>
</dbReference>
<dbReference type="InterPro" id="IPR045864">
    <property type="entry name" value="aa-tRNA-synth_II/BPL/LPL"/>
</dbReference>
<dbReference type="Gene3D" id="3.30.980.10">
    <property type="entry name" value="Threonyl-trna Synthetase, Chain A, domain 2"/>
    <property type="match status" value="1"/>
</dbReference>
<dbReference type="Pfam" id="PF00587">
    <property type="entry name" value="tRNA-synt_2b"/>
    <property type="match status" value="1"/>
</dbReference>
<feature type="chain" id="PRO_5044285561" description="Threonyl-tRNA synthetase" evidence="4">
    <location>
        <begin position="24"/>
        <end position="691"/>
    </location>
</feature>
<evidence type="ECO:0000259" key="5">
    <source>
        <dbReference type="SMART" id="SM00863"/>
    </source>
</evidence>
<dbReference type="Gene3D" id="3.30.54.20">
    <property type="match status" value="1"/>
</dbReference>
<dbReference type="PANTHER" id="PTHR11451">
    <property type="entry name" value="THREONINE-TRNA LIGASE"/>
    <property type="match status" value="1"/>
</dbReference>
<evidence type="ECO:0000256" key="1">
    <source>
        <dbReference type="ARBA" id="ARBA00008226"/>
    </source>
</evidence>
<dbReference type="PRINTS" id="PR01047">
    <property type="entry name" value="TRNASYNTHTHR"/>
</dbReference>
<evidence type="ECO:0000256" key="4">
    <source>
        <dbReference type="SAM" id="SignalP"/>
    </source>
</evidence>
<dbReference type="RefSeq" id="XP_005778565.1">
    <property type="nucleotide sequence ID" value="XM_005778508.1"/>
</dbReference>
<proteinExistence type="inferred from homology"/>
<dbReference type="Pfam" id="PF07973">
    <property type="entry name" value="tRNA_SAD"/>
    <property type="match status" value="1"/>
</dbReference>
<keyword evidence="2" id="KW-0648">Protein biosynthesis</keyword>
<dbReference type="GO" id="GO:0006435">
    <property type="term" value="P:threonyl-tRNA aminoacylation"/>
    <property type="evidence" value="ECO:0007669"/>
    <property type="project" value="InterPro"/>
</dbReference>
<dbReference type="SUPFAM" id="SSF52954">
    <property type="entry name" value="Class II aaRS ABD-related"/>
    <property type="match status" value="1"/>
</dbReference>
<feature type="domain" description="Threonyl/alanyl tRNA synthetase SAD" evidence="5">
    <location>
        <begin position="194"/>
        <end position="250"/>
    </location>
</feature>
<dbReference type="InterPro" id="IPR036621">
    <property type="entry name" value="Anticodon-bd_dom_sf"/>
</dbReference>
<dbReference type="HOGENOM" id="CLU_008554_3_1_1"/>
<dbReference type="GO" id="GO:0005524">
    <property type="term" value="F:ATP binding"/>
    <property type="evidence" value="ECO:0007669"/>
    <property type="project" value="InterPro"/>
</dbReference>
<dbReference type="InterPro" id="IPR002314">
    <property type="entry name" value="aa-tRNA-synt_IIb"/>
</dbReference>
<dbReference type="GO" id="GO:0005737">
    <property type="term" value="C:cytoplasm"/>
    <property type="evidence" value="ECO:0007669"/>
    <property type="project" value="InterPro"/>
</dbReference>
<reference evidence="6" key="2">
    <citation type="submission" date="2024-10" db="UniProtKB">
        <authorList>
            <consortium name="EnsemblProtists"/>
        </authorList>
    </citation>
    <scope>IDENTIFICATION</scope>
</reference>
<dbReference type="Pfam" id="PF03129">
    <property type="entry name" value="HGTP_anticodon"/>
    <property type="match status" value="1"/>
</dbReference>
<evidence type="ECO:0000256" key="2">
    <source>
        <dbReference type="ARBA" id="ARBA00022917"/>
    </source>
</evidence>
<accession>A0A0D3JRK1</accession>
<sequence length="691" mass="75590">MRLLPGLSLGGFLMSALLARSAALNAAAAARRLPASTCGRAAAALPRLLAAPAMGSRRCSGLRMADQSAVAEAPAPPAPVPLPTNANEQLLRIRHSTAHVMAMAVQRLYKDARVTIGPWIEKGFYYDFDRPEPFAEKDLRRIKKEMDKLIGLKLPFRREELSFDEAKARIEAADEPYKLEILDSIVAKDPDAPITIFHIGEPGKANWWDLCAGPHVEHTGQLPKDAIDLESIAGAYWRGDEARPMLQRIYGTAAMQRHKSSCEHAVRTSSAGRLSHLARERLASRYSAMQRHKFRAVNTRSAGRLSHLLSERLASRYSAMQRHKSSCEHAVCTSSAGRLSHLLSERLASRDSAMQRHKSSCEHAIVSSLERLASRDSAMQRHKSSCEHAVRTSSAGRLSHLARERLASRYSAMQRHKSSCEHAVCEHAVCTSSAGRLSHLLSERLASRDSAMQRHKSSCDCEQAVGSDEIWDKATSALREALGAKGWEYDRPSLLSGGGAFYGPKIDIKIRDAIGRLWQCSTIQCDFNLPQRFGLEYVSPDGGREQPIMLHRAIFGSLERFFGALTEPTAGDGSPSSTAGDFPFWLAPTQLRLLPVSDDYRPYCDAAVARLKAAGIRAEVDPGGRSVGKQIKVANQDKVPILSVVGEAEVGANALKLEMRKGGELGELPLERAIEVLAAAAEKAVEPIEAL</sequence>
<name>A0A0D3JRK1_EMIH1</name>
<keyword evidence="4" id="KW-0732">Signal</keyword>
<dbReference type="SMART" id="SM00863">
    <property type="entry name" value="tRNA_SAD"/>
    <property type="match status" value="1"/>
</dbReference>
<dbReference type="GeneID" id="17271680"/>
<dbReference type="STRING" id="2903.R1ET50"/>
<evidence type="ECO:0000313" key="7">
    <source>
        <dbReference type="Proteomes" id="UP000013827"/>
    </source>
</evidence>